<evidence type="ECO:0008006" key="3">
    <source>
        <dbReference type="Google" id="ProtNLM"/>
    </source>
</evidence>
<gene>
    <name evidence="1" type="ORF">D3H65_13090</name>
</gene>
<dbReference type="KEGG" id="pseg:D3H65_13090"/>
<dbReference type="RefSeq" id="WP_119050746.1">
    <property type="nucleotide sequence ID" value="NZ_CP032157.1"/>
</dbReference>
<accession>A0A3B7MNH9</accession>
<sequence>MLKFYLLPVTAGLLLLITSSCQKRHDPNNGTILRQTVIDRPSTGIVATNYVYNEGHDLVRLHMVTNPGERNERKEALVIEMNQEGYLLRSYYAEPGNSAYNIEEYTYRRKLPDTVVSTITIYRFLPPAYTRQVILDKLQRVISDSIRTIANGDINFSTYTWDANGNLAIQRTGLLVNGILRDSSKVIYTYDTRRNPLRGFGVPYYLATRDATVFNTDNVLTWDDGQFRYTWQYKYNINDLPLERMLPIASGQRKHSFYYR</sequence>
<dbReference type="PROSITE" id="PS51257">
    <property type="entry name" value="PROKAR_LIPOPROTEIN"/>
    <property type="match status" value="1"/>
</dbReference>
<dbReference type="EMBL" id="CP032157">
    <property type="protein sequence ID" value="AXY74863.1"/>
    <property type="molecule type" value="Genomic_DNA"/>
</dbReference>
<dbReference type="Proteomes" id="UP000263900">
    <property type="component" value="Chromosome"/>
</dbReference>
<dbReference type="AlphaFoldDB" id="A0A3B7MNH9"/>
<proteinExistence type="predicted"/>
<name>A0A3B7MNH9_9BACT</name>
<evidence type="ECO:0000313" key="2">
    <source>
        <dbReference type="Proteomes" id="UP000263900"/>
    </source>
</evidence>
<evidence type="ECO:0000313" key="1">
    <source>
        <dbReference type="EMBL" id="AXY74863.1"/>
    </source>
</evidence>
<keyword evidence="2" id="KW-1185">Reference proteome</keyword>
<organism evidence="1 2">
    <name type="scientific">Paraflavitalea soli</name>
    <dbReference type="NCBI Taxonomy" id="2315862"/>
    <lineage>
        <taxon>Bacteria</taxon>
        <taxon>Pseudomonadati</taxon>
        <taxon>Bacteroidota</taxon>
        <taxon>Chitinophagia</taxon>
        <taxon>Chitinophagales</taxon>
        <taxon>Chitinophagaceae</taxon>
        <taxon>Paraflavitalea</taxon>
    </lineage>
</organism>
<dbReference type="OrthoDB" id="1444189at2"/>
<reference evidence="1 2" key="1">
    <citation type="submission" date="2018-09" db="EMBL/GenBank/DDBJ databases">
        <title>Genome sequencing of strain 6GH32-13.</title>
        <authorList>
            <person name="Weon H.-Y."/>
            <person name="Heo J."/>
            <person name="Kwon S.-W."/>
        </authorList>
    </citation>
    <scope>NUCLEOTIDE SEQUENCE [LARGE SCALE GENOMIC DNA]</scope>
    <source>
        <strain evidence="1 2">5GH32-13</strain>
    </source>
</reference>
<protein>
    <recommendedName>
        <fullName evidence="3">DUF4595 domain-containing protein</fullName>
    </recommendedName>
</protein>